<evidence type="ECO:0000256" key="1">
    <source>
        <dbReference type="SAM" id="MobiDB-lite"/>
    </source>
</evidence>
<dbReference type="RefSeq" id="WP_270026178.1">
    <property type="nucleotide sequence ID" value="NZ_JAPDDP010000027.1"/>
</dbReference>
<accession>A0A9X3N8A5</accession>
<proteinExistence type="predicted"/>
<dbReference type="EMBL" id="JAPDDP010000027">
    <property type="protein sequence ID" value="MDA0181825.1"/>
    <property type="molecule type" value="Genomic_DNA"/>
</dbReference>
<organism evidence="2 3">
    <name type="scientific">Solirubrobacter phytolaccae</name>
    <dbReference type="NCBI Taxonomy" id="1404360"/>
    <lineage>
        <taxon>Bacteria</taxon>
        <taxon>Bacillati</taxon>
        <taxon>Actinomycetota</taxon>
        <taxon>Thermoleophilia</taxon>
        <taxon>Solirubrobacterales</taxon>
        <taxon>Solirubrobacteraceae</taxon>
        <taxon>Solirubrobacter</taxon>
    </lineage>
</organism>
<dbReference type="Proteomes" id="UP001147653">
    <property type="component" value="Unassembled WGS sequence"/>
</dbReference>
<name>A0A9X3N8A5_9ACTN</name>
<gene>
    <name evidence="2" type="ORF">OJ997_16095</name>
</gene>
<comment type="caution">
    <text evidence="2">The sequence shown here is derived from an EMBL/GenBank/DDBJ whole genome shotgun (WGS) entry which is preliminary data.</text>
</comment>
<feature type="region of interest" description="Disordered" evidence="1">
    <location>
        <begin position="1"/>
        <end position="71"/>
    </location>
</feature>
<evidence type="ECO:0000313" key="3">
    <source>
        <dbReference type="Proteomes" id="UP001147653"/>
    </source>
</evidence>
<evidence type="ECO:0000313" key="2">
    <source>
        <dbReference type="EMBL" id="MDA0181825.1"/>
    </source>
</evidence>
<reference evidence="2" key="1">
    <citation type="submission" date="2022-10" db="EMBL/GenBank/DDBJ databases">
        <title>The WGS of Solirubrobacter phytolaccae KCTC 29190.</title>
        <authorList>
            <person name="Jiang Z."/>
        </authorList>
    </citation>
    <scope>NUCLEOTIDE SEQUENCE</scope>
    <source>
        <strain evidence="2">KCTC 29190</strain>
    </source>
</reference>
<protein>
    <submittedName>
        <fullName evidence="2">Uncharacterized protein</fullName>
    </submittedName>
</protein>
<feature type="compositionally biased region" description="Basic and acidic residues" evidence="1">
    <location>
        <begin position="46"/>
        <end position="57"/>
    </location>
</feature>
<dbReference type="AlphaFoldDB" id="A0A9X3N8A5"/>
<keyword evidence="3" id="KW-1185">Reference proteome</keyword>
<sequence>MARHQPAGRQHAGEPPPPKVTMRFDAATGRFVPVEEPRETTPTTEAAERPPTPDDPRPAAYRNIPPFGGAV</sequence>